<comment type="caution">
    <text evidence="6">The sequence shown here is derived from an EMBL/GenBank/DDBJ whole genome shotgun (WGS) entry which is preliminary data.</text>
</comment>
<dbReference type="EMBL" id="AZIM01001069">
    <property type="protein sequence ID" value="ETE68232.1"/>
    <property type="molecule type" value="Genomic_DNA"/>
</dbReference>
<keyword evidence="4" id="KW-1015">Disulfide bond</keyword>
<dbReference type="SUPFAM" id="SSF57362">
    <property type="entry name" value="BPTI-like"/>
    <property type="match status" value="2"/>
</dbReference>
<proteinExistence type="inferred from homology"/>
<evidence type="ECO:0000256" key="1">
    <source>
        <dbReference type="ARBA" id="ARBA00004613"/>
    </source>
</evidence>
<organism evidence="6 7">
    <name type="scientific">Ophiophagus hannah</name>
    <name type="common">King cobra</name>
    <name type="synonym">Naja hannah</name>
    <dbReference type="NCBI Taxonomy" id="8665"/>
    <lineage>
        <taxon>Eukaryota</taxon>
        <taxon>Metazoa</taxon>
        <taxon>Chordata</taxon>
        <taxon>Craniata</taxon>
        <taxon>Vertebrata</taxon>
        <taxon>Euteleostomi</taxon>
        <taxon>Lepidosauria</taxon>
        <taxon>Squamata</taxon>
        <taxon>Bifurcata</taxon>
        <taxon>Unidentata</taxon>
        <taxon>Episquamata</taxon>
        <taxon>Toxicofera</taxon>
        <taxon>Serpentes</taxon>
        <taxon>Colubroidea</taxon>
        <taxon>Elapidae</taxon>
        <taxon>Elapinae</taxon>
        <taxon>Ophiophagus</taxon>
    </lineage>
</organism>
<evidence type="ECO:0000256" key="2">
    <source>
        <dbReference type="ARBA" id="ARBA00008415"/>
    </source>
</evidence>
<dbReference type="PANTHER" id="PTHR10083:SF375">
    <property type="entry name" value="BPTI_KUNITZ INHIBITOR DOMAIN-CONTAINING PROTEIN"/>
    <property type="match status" value="1"/>
</dbReference>
<evidence type="ECO:0000259" key="5">
    <source>
        <dbReference type="PROSITE" id="PS50279"/>
    </source>
</evidence>
<dbReference type="SMART" id="SM00131">
    <property type="entry name" value="KU"/>
    <property type="match status" value="2"/>
</dbReference>
<dbReference type="PROSITE" id="PS00280">
    <property type="entry name" value="BPTI_KUNITZ_1"/>
    <property type="match status" value="1"/>
</dbReference>
<gene>
    <name evidence="6" type="ORF">L345_05976</name>
</gene>
<name>V8P301_OPHHA</name>
<comment type="similarity">
    <text evidence="2">Belongs to the venom Kunitz-type family.</text>
</comment>
<dbReference type="FunFam" id="4.10.410.10:FF:000020">
    <property type="entry name" value="Collagen, type VI, alpha 3"/>
    <property type="match status" value="1"/>
</dbReference>
<evidence type="ECO:0000256" key="3">
    <source>
        <dbReference type="ARBA" id="ARBA00022525"/>
    </source>
</evidence>
<dbReference type="Proteomes" id="UP000018936">
    <property type="component" value="Unassembled WGS sequence"/>
</dbReference>
<evidence type="ECO:0000256" key="4">
    <source>
        <dbReference type="ARBA" id="ARBA00023157"/>
    </source>
</evidence>
<dbReference type="InterPro" id="IPR002223">
    <property type="entry name" value="Kunitz_BPTI"/>
</dbReference>
<feature type="domain" description="BPTI/Kunitz inhibitor" evidence="5">
    <location>
        <begin position="96"/>
        <end position="146"/>
    </location>
</feature>
<dbReference type="GO" id="GO:0004867">
    <property type="term" value="F:serine-type endopeptidase inhibitor activity"/>
    <property type="evidence" value="ECO:0007669"/>
    <property type="project" value="InterPro"/>
</dbReference>
<dbReference type="GO" id="GO:0005615">
    <property type="term" value="C:extracellular space"/>
    <property type="evidence" value="ECO:0007669"/>
    <property type="project" value="TreeGrafter"/>
</dbReference>
<dbReference type="InterPro" id="IPR050098">
    <property type="entry name" value="TFPI/VKTCI-like"/>
</dbReference>
<evidence type="ECO:0000313" key="6">
    <source>
        <dbReference type="EMBL" id="ETE68232.1"/>
    </source>
</evidence>
<dbReference type="PROSITE" id="PS50279">
    <property type="entry name" value="BPTI_KUNITZ_2"/>
    <property type="match status" value="2"/>
</dbReference>
<comment type="subcellular location">
    <subcellularLocation>
        <location evidence="1">Secreted</location>
    </subcellularLocation>
</comment>
<dbReference type="InterPro" id="IPR020901">
    <property type="entry name" value="Prtase_inh_Kunz-CS"/>
</dbReference>
<keyword evidence="7" id="KW-1185">Reference proteome</keyword>
<dbReference type="AlphaFoldDB" id="V8P301"/>
<feature type="domain" description="BPTI/Kunitz inhibitor" evidence="5">
    <location>
        <begin position="37"/>
        <end position="88"/>
    </location>
</feature>
<dbReference type="InterPro" id="IPR036880">
    <property type="entry name" value="Kunitz_BPTI_sf"/>
</dbReference>
<dbReference type="OrthoDB" id="5950222at2759"/>
<dbReference type="CDD" id="cd22635">
    <property type="entry name" value="Kunitz_papilin"/>
    <property type="match status" value="1"/>
</dbReference>
<dbReference type="PRINTS" id="PR00759">
    <property type="entry name" value="BASICPTASE"/>
</dbReference>
<dbReference type="Gene3D" id="4.10.410.10">
    <property type="entry name" value="Pancreatic trypsin inhibitor Kunitz domain"/>
    <property type="match status" value="2"/>
</dbReference>
<dbReference type="FunFam" id="4.10.410.10:FF:000040">
    <property type="entry name" value="Serine protease inhibitor, putative"/>
    <property type="match status" value="1"/>
</dbReference>
<dbReference type="PANTHER" id="PTHR10083">
    <property type="entry name" value="KUNITZ-TYPE PROTEASE INHIBITOR-RELATED"/>
    <property type="match status" value="1"/>
</dbReference>
<dbReference type="Pfam" id="PF00014">
    <property type="entry name" value="Kunitz_BPTI"/>
    <property type="match status" value="2"/>
</dbReference>
<reference evidence="6 7" key="1">
    <citation type="journal article" date="2013" name="Proc. Natl. Acad. Sci. U.S.A.">
        <title>The king cobra genome reveals dynamic gene evolution and adaptation in the snake venom system.</title>
        <authorList>
            <person name="Vonk F.J."/>
            <person name="Casewell N.R."/>
            <person name="Henkel C.V."/>
            <person name="Heimberg A.M."/>
            <person name="Jansen H.J."/>
            <person name="McCleary R.J."/>
            <person name="Kerkkamp H.M."/>
            <person name="Vos R.A."/>
            <person name="Guerreiro I."/>
            <person name="Calvete J.J."/>
            <person name="Wuster W."/>
            <person name="Woods A.E."/>
            <person name="Logan J.M."/>
            <person name="Harrison R.A."/>
            <person name="Castoe T.A."/>
            <person name="de Koning A.P."/>
            <person name="Pollock D.D."/>
            <person name="Yandell M."/>
            <person name="Calderon D."/>
            <person name="Renjifo C."/>
            <person name="Currier R.B."/>
            <person name="Salgado D."/>
            <person name="Pla D."/>
            <person name="Sanz L."/>
            <person name="Hyder A.S."/>
            <person name="Ribeiro J.M."/>
            <person name="Arntzen J.W."/>
            <person name="van den Thillart G.E."/>
            <person name="Boetzer M."/>
            <person name="Pirovano W."/>
            <person name="Dirks R.P."/>
            <person name="Spaink H.P."/>
            <person name="Duboule D."/>
            <person name="McGlinn E."/>
            <person name="Kini R.M."/>
            <person name="Richardson M.K."/>
        </authorList>
    </citation>
    <scope>NUCLEOTIDE SEQUENCE</scope>
    <source>
        <tissue evidence="6">Blood</tissue>
    </source>
</reference>
<evidence type="ECO:0000313" key="7">
    <source>
        <dbReference type="Proteomes" id="UP000018936"/>
    </source>
</evidence>
<accession>V8P301</accession>
<keyword evidence="3" id="KW-0964">Secreted</keyword>
<sequence>MPAAKIPSAGTAAAAAVAATNVMVNTEPLEVPEKDPCLLDLDMGTQCKEYQVKWFFDYKNEICTQVWYGGCGGNANRFETEADCISRCVKPFTDICQLKKKDGPCRKFVLKWYFDPKTASCARFWYGGCDGNENRFDTQKDCENVCLSAHIKSGVVTMIGT</sequence>
<protein>
    <recommendedName>
        <fullName evidence="5">BPTI/Kunitz inhibitor domain-containing protein</fullName>
    </recommendedName>
</protein>